<keyword evidence="6" id="KW-1185">Reference proteome</keyword>
<dbReference type="SUPFAM" id="SSF51182">
    <property type="entry name" value="RmlC-like cupins"/>
    <property type="match status" value="1"/>
</dbReference>
<dbReference type="EMBL" id="FOKU01000009">
    <property type="protein sequence ID" value="SFC35374.1"/>
    <property type="molecule type" value="Genomic_DNA"/>
</dbReference>
<dbReference type="PANTHER" id="PTHR35848">
    <property type="entry name" value="OXALATE-BINDING PROTEIN"/>
    <property type="match status" value="1"/>
</dbReference>
<name>A0A1M7ARK3_9FLAO</name>
<dbReference type="AlphaFoldDB" id="A0A1M7ARK3"/>
<dbReference type="InterPro" id="IPR013096">
    <property type="entry name" value="Cupin_2"/>
</dbReference>
<dbReference type="Proteomes" id="UP000198940">
    <property type="component" value="Unassembled WGS sequence"/>
</dbReference>
<evidence type="ECO:0000313" key="4">
    <source>
        <dbReference type="EMBL" id="SHL45236.1"/>
    </source>
</evidence>
<dbReference type="OrthoDB" id="981110at2"/>
<evidence type="ECO:0000256" key="1">
    <source>
        <dbReference type="ARBA" id="ARBA00022723"/>
    </source>
</evidence>
<evidence type="ECO:0000313" key="3">
    <source>
        <dbReference type="EMBL" id="SFC35374.1"/>
    </source>
</evidence>
<dbReference type="PANTHER" id="PTHR35848:SF6">
    <property type="entry name" value="CUPIN TYPE-2 DOMAIN-CONTAINING PROTEIN"/>
    <property type="match status" value="1"/>
</dbReference>
<dbReference type="EMBL" id="FRAT01000010">
    <property type="protein sequence ID" value="SHL45236.1"/>
    <property type="molecule type" value="Genomic_DNA"/>
</dbReference>
<dbReference type="GO" id="GO:0046872">
    <property type="term" value="F:metal ion binding"/>
    <property type="evidence" value="ECO:0007669"/>
    <property type="project" value="UniProtKB-KW"/>
</dbReference>
<protein>
    <submittedName>
        <fullName evidence="4">Cupin domain protein</fullName>
    </submittedName>
</protein>
<dbReference type="InterPro" id="IPR014710">
    <property type="entry name" value="RmlC-like_jellyroll"/>
</dbReference>
<dbReference type="Pfam" id="PF07883">
    <property type="entry name" value="Cupin_2"/>
    <property type="match status" value="1"/>
</dbReference>
<comment type="caution">
    <text evidence="4">The sequence shown here is derived from an EMBL/GenBank/DDBJ whole genome shotgun (WGS) entry which is preliminary data.</text>
</comment>
<dbReference type="Proteomes" id="UP000184031">
    <property type="component" value="Unassembled WGS sequence"/>
</dbReference>
<sequence length="140" mass="15024">MITVNINEIELNEFIGKEDKNQHCKATFPLIGAHGSKQLATVYFELEPGDNLGKHTDSAEELLIVLEGKVEVTIGSETRTAKSGGLVLVPEMVPHDLKNTGTNTAKILGVFGGANNIVATFDKAMLPTESNIVDTSLLFS</sequence>
<evidence type="ECO:0000313" key="6">
    <source>
        <dbReference type="Proteomes" id="UP000198940"/>
    </source>
</evidence>
<keyword evidence="1" id="KW-0479">Metal-binding</keyword>
<dbReference type="RefSeq" id="WP_072882193.1">
    <property type="nucleotide sequence ID" value="NZ_FOKU01000009.1"/>
</dbReference>
<accession>A0A1M7ARK3</accession>
<organism evidence="4 5">
    <name type="scientific">Flagellimonas taeanensis</name>
    <dbReference type="NCBI Taxonomy" id="1005926"/>
    <lineage>
        <taxon>Bacteria</taxon>
        <taxon>Pseudomonadati</taxon>
        <taxon>Bacteroidota</taxon>
        <taxon>Flavobacteriia</taxon>
        <taxon>Flavobacteriales</taxon>
        <taxon>Flavobacteriaceae</taxon>
        <taxon>Flagellimonas</taxon>
    </lineage>
</organism>
<dbReference type="InterPro" id="IPR051610">
    <property type="entry name" value="GPI/OXD"/>
</dbReference>
<gene>
    <name evidence="3" type="ORF">SAMN04487891_109137</name>
    <name evidence="4" type="ORF">SAMN05216293_3510</name>
</gene>
<proteinExistence type="predicted"/>
<feature type="domain" description="Cupin type-2" evidence="2">
    <location>
        <begin position="43"/>
        <end position="110"/>
    </location>
</feature>
<reference evidence="4 5" key="1">
    <citation type="submission" date="2016-11" db="EMBL/GenBank/DDBJ databases">
        <authorList>
            <person name="Varghese N."/>
            <person name="Submissions S."/>
        </authorList>
    </citation>
    <scope>NUCLEOTIDE SEQUENCE [LARGE SCALE GENOMIC DNA]</scope>
    <source>
        <strain evidence="4 5">CGMCC 1.12174</strain>
        <strain evidence="3 6">DSM 26351</strain>
    </source>
</reference>
<dbReference type="Gene3D" id="2.60.120.10">
    <property type="entry name" value="Jelly Rolls"/>
    <property type="match status" value="1"/>
</dbReference>
<dbReference type="STRING" id="1055723.SAMN05216293_3510"/>
<evidence type="ECO:0000313" key="5">
    <source>
        <dbReference type="Proteomes" id="UP000184031"/>
    </source>
</evidence>
<dbReference type="InterPro" id="IPR011051">
    <property type="entry name" value="RmlC_Cupin_sf"/>
</dbReference>
<evidence type="ECO:0000259" key="2">
    <source>
        <dbReference type="Pfam" id="PF07883"/>
    </source>
</evidence>